<keyword evidence="4 6" id="KW-1133">Transmembrane helix</keyword>
<dbReference type="EMBL" id="JAERRI010000004">
    <property type="protein sequence ID" value="MBL1089635.1"/>
    <property type="molecule type" value="Genomic_DNA"/>
</dbReference>
<evidence type="ECO:0000256" key="2">
    <source>
        <dbReference type="ARBA" id="ARBA00007362"/>
    </source>
</evidence>
<feature type="domain" description="EamA" evidence="7">
    <location>
        <begin position="197"/>
        <end position="330"/>
    </location>
</feature>
<feature type="transmembrane region" description="Helical" evidence="6">
    <location>
        <begin position="171"/>
        <end position="188"/>
    </location>
</feature>
<feature type="transmembrane region" description="Helical" evidence="6">
    <location>
        <begin position="57"/>
        <end position="78"/>
    </location>
</feature>
<protein>
    <submittedName>
        <fullName evidence="8">DMT family transporter</fullName>
    </submittedName>
</protein>
<comment type="caution">
    <text evidence="8">The sequence shown here is derived from an EMBL/GenBank/DDBJ whole genome shotgun (WGS) entry which is preliminary data.</text>
</comment>
<evidence type="ECO:0000256" key="6">
    <source>
        <dbReference type="SAM" id="Phobius"/>
    </source>
</evidence>
<evidence type="ECO:0000256" key="1">
    <source>
        <dbReference type="ARBA" id="ARBA00004141"/>
    </source>
</evidence>
<feature type="transmembrane region" description="Helical" evidence="6">
    <location>
        <begin position="316"/>
        <end position="334"/>
    </location>
</feature>
<dbReference type="InterPro" id="IPR000620">
    <property type="entry name" value="EamA_dom"/>
</dbReference>
<feature type="domain" description="EamA" evidence="7">
    <location>
        <begin position="55"/>
        <end position="184"/>
    </location>
</feature>
<dbReference type="Proteomes" id="UP000629371">
    <property type="component" value="Unassembled WGS sequence"/>
</dbReference>
<accession>A0ABS1MPH1</accession>
<evidence type="ECO:0000256" key="4">
    <source>
        <dbReference type="ARBA" id="ARBA00022989"/>
    </source>
</evidence>
<dbReference type="PANTHER" id="PTHR32322:SF2">
    <property type="entry name" value="EAMA DOMAIN-CONTAINING PROTEIN"/>
    <property type="match status" value="1"/>
</dbReference>
<feature type="transmembrane region" description="Helical" evidence="6">
    <location>
        <begin position="117"/>
        <end position="137"/>
    </location>
</feature>
<dbReference type="Pfam" id="PF00892">
    <property type="entry name" value="EamA"/>
    <property type="match status" value="2"/>
</dbReference>
<comment type="similarity">
    <text evidence="2">Belongs to the EamA transporter family.</text>
</comment>
<dbReference type="PANTHER" id="PTHR32322">
    <property type="entry name" value="INNER MEMBRANE TRANSPORTER"/>
    <property type="match status" value="1"/>
</dbReference>
<name>A0ABS1MPH1_9ACTN</name>
<sequence length="336" mass="33798">MRANDSATTATAIAVNAPAAAPRTAATAATATTVAATAVEAPEAVGSAGRTPAGRGALLAGLGVASFSLTFPGTAWALEGMGPWTVVMLRSVLAAVLAGSALAVLRVRLPERRHWAGIAVVAGGVVLGFPLLTTLALQTSTTSHAAVVVGLLPLTTAACSALRTGARPSRTFWVASLVGAAVVLGFAVQQSGGTPGRGDLLLFAALLVCAAGYTEGGRLARHMPGWQVIGWALVLCLPVTVAGAAVALSTEPLRLTAHAVTGLLWLAAGSQFLGLVVWYRGMAVIGVSKASQLQLAQPLLTLVWSVLLLGEHLPPAAPVTALAVLACIVVTQRARG</sequence>
<evidence type="ECO:0000313" key="8">
    <source>
        <dbReference type="EMBL" id="MBL1089635.1"/>
    </source>
</evidence>
<keyword evidence="5 6" id="KW-0472">Membrane</keyword>
<proteinExistence type="inferred from homology"/>
<feature type="transmembrane region" description="Helical" evidence="6">
    <location>
        <begin position="228"/>
        <end position="249"/>
    </location>
</feature>
<evidence type="ECO:0000256" key="5">
    <source>
        <dbReference type="ARBA" id="ARBA00023136"/>
    </source>
</evidence>
<reference evidence="8 9" key="1">
    <citation type="submission" date="2021-01" db="EMBL/GenBank/DDBJ databases">
        <title>WGS of actinomycetes isolated from Thailand.</title>
        <authorList>
            <person name="Thawai C."/>
        </authorList>
    </citation>
    <scope>NUCLEOTIDE SEQUENCE [LARGE SCALE GENOMIC DNA]</scope>
    <source>
        <strain evidence="8 9">CH9-7</strain>
    </source>
</reference>
<dbReference type="InterPro" id="IPR050638">
    <property type="entry name" value="AA-Vitamin_Transporters"/>
</dbReference>
<comment type="subcellular location">
    <subcellularLocation>
        <location evidence="1">Membrane</location>
        <topology evidence="1">Multi-pass membrane protein</topology>
    </subcellularLocation>
</comment>
<evidence type="ECO:0000259" key="7">
    <source>
        <dbReference type="Pfam" id="PF00892"/>
    </source>
</evidence>
<keyword evidence="9" id="KW-1185">Reference proteome</keyword>
<evidence type="ECO:0000313" key="9">
    <source>
        <dbReference type="Proteomes" id="UP000629371"/>
    </source>
</evidence>
<feature type="transmembrane region" description="Helical" evidence="6">
    <location>
        <begin position="84"/>
        <end position="105"/>
    </location>
</feature>
<dbReference type="SUPFAM" id="SSF103481">
    <property type="entry name" value="Multidrug resistance efflux transporter EmrE"/>
    <property type="match status" value="2"/>
</dbReference>
<evidence type="ECO:0000256" key="3">
    <source>
        <dbReference type="ARBA" id="ARBA00022692"/>
    </source>
</evidence>
<dbReference type="RefSeq" id="WP_201802528.1">
    <property type="nucleotide sequence ID" value="NZ_JAERRI010000004.1"/>
</dbReference>
<dbReference type="InterPro" id="IPR037185">
    <property type="entry name" value="EmrE-like"/>
</dbReference>
<keyword evidence="3 6" id="KW-0812">Transmembrane</keyword>
<gene>
    <name evidence="8" type="ORF">JK360_09545</name>
</gene>
<feature type="transmembrane region" description="Helical" evidence="6">
    <location>
        <begin position="255"/>
        <end position="279"/>
    </location>
</feature>
<feature type="transmembrane region" description="Helical" evidence="6">
    <location>
        <begin position="143"/>
        <end position="162"/>
    </location>
</feature>
<organism evidence="8 9">
    <name type="scientific">Streptomyces siderophoricus</name>
    <dbReference type="NCBI Taxonomy" id="2802281"/>
    <lineage>
        <taxon>Bacteria</taxon>
        <taxon>Bacillati</taxon>
        <taxon>Actinomycetota</taxon>
        <taxon>Actinomycetes</taxon>
        <taxon>Kitasatosporales</taxon>
        <taxon>Streptomycetaceae</taxon>
        <taxon>Streptomyces</taxon>
    </lineage>
</organism>